<name>A0AAX4IWD5_9PEZI</name>
<keyword evidence="2" id="KW-1185">Reference proteome</keyword>
<proteinExistence type="predicted"/>
<evidence type="ECO:0000313" key="1">
    <source>
        <dbReference type="EMBL" id="WQF87599.1"/>
    </source>
</evidence>
<dbReference type="AlphaFoldDB" id="A0AAX4IWD5"/>
<sequence length="130" mass="14837">MTLSLLATTRPRRRFHATRAKLPPSFFVHENHRMWPRSARPWSSLTSVSRQLCAGHTDADEEDEAHVSGTHGHRDTYRIQLLWDPLLAPFGMLGREFLVFFDGFDGFERCGPAVNVFLESEVAILGDRLT</sequence>
<dbReference type="GeneID" id="87949113"/>
<protein>
    <submittedName>
        <fullName evidence="1">Uncharacterized protein</fullName>
    </submittedName>
</protein>
<gene>
    <name evidence="1" type="ORF">CDEST_12613</name>
</gene>
<organism evidence="1 2">
    <name type="scientific">Colletotrichum destructivum</name>
    <dbReference type="NCBI Taxonomy" id="34406"/>
    <lineage>
        <taxon>Eukaryota</taxon>
        <taxon>Fungi</taxon>
        <taxon>Dikarya</taxon>
        <taxon>Ascomycota</taxon>
        <taxon>Pezizomycotina</taxon>
        <taxon>Sordariomycetes</taxon>
        <taxon>Hypocreomycetidae</taxon>
        <taxon>Glomerellales</taxon>
        <taxon>Glomerellaceae</taxon>
        <taxon>Colletotrichum</taxon>
        <taxon>Colletotrichum destructivum species complex</taxon>
    </lineage>
</organism>
<dbReference type="EMBL" id="CP137312">
    <property type="protein sequence ID" value="WQF87599.1"/>
    <property type="molecule type" value="Genomic_DNA"/>
</dbReference>
<reference evidence="2" key="1">
    <citation type="journal article" date="2023" name="bioRxiv">
        <title>Complete genome of the Medicago anthracnose fungus, Colletotrichum destructivum, reveals a mini-chromosome-like region within a core chromosome.</title>
        <authorList>
            <person name="Lapalu N."/>
            <person name="Simon A."/>
            <person name="Lu A."/>
            <person name="Plaumann P.-L."/>
            <person name="Amselem J."/>
            <person name="Pigne S."/>
            <person name="Auger A."/>
            <person name="Koch C."/>
            <person name="Dallery J.-F."/>
            <person name="O'Connell R.J."/>
        </authorList>
    </citation>
    <scope>NUCLEOTIDE SEQUENCE [LARGE SCALE GENOMIC DNA]</scope>
    <source>
        <strain evidence="2">CBS 520.97</strain>
    </source>
</reference>
<dbReference type="Proteomes" id="UP001322277">
    <property type="component" value="Chromosome 8"/>
</dbReference>
<dbReference type="KEGG" id="cdet:87949113"/>
<accession>A0AAX4IWD5</accession>
<dbReference type="RefSeq" id="XP_062784820.1">
    <property type="nucleotide sequence ID" value="XM_062928769.1"/>
</dbReference>
<evidence type="ECO:0000313" key="2">
    <source>
        <dbReference type="Proteomes" id="UP001322277"/>
    </source>
</evidence>